<organism evidence="2 3">
    <name type="scientific">Giardia intestinalis (strain ATCC 50581 / GS clone H7)</name>
    <name type="common">Giardia lamblia</name>
    <dbReference type="NCBI Taxonomy" id="598745"/>
    <lineage>
        <taxon>Eukaryota</taxon>
        <taxon>Metamonada</taxon>
        <taxon>Diplomonadida</taxon>
        <taxon>Hexamitidae</taxon>
        <taxon>Giardiinae</taxon>
        <taxon>Giardia</taxon>
    </lineage>
</organism>
<reference evidence="2 3" key="1">
    <citation type="journal article" date="2009" name="PLoS Pathog.">
        <title>Draft genome sequencing of giardia intestinalis assemblage B isolate GS: is human giardiasis caused by two different species?</title>
        <authorList>
            <person name="Franzen O."/>
            <person name="Jerlstrom-Hultqvist J."/>
            <person name="Castro E."/>
            <person name="Sherwood E."/>
            <person name="Ankarklev J."/>
            <person name="Reiner D.S."/>
            <person name="Palm D."/>
            <person name="Andersson J.O."/>
            <person name="Andersson B."/>
            <person name="Svard S.G."/>
        </authorList>
    </citation>
    <scope>NUCLEOTIDE SEQUENCE [LARGE SCALE GENOMIC DNA]</scope>
    <source>
        <strain evidence="3">ATCC 50581 / GS clone H7</strain>
    </source>
</reference>
<dbReference type="AlphaFoldDB" id="C6LVE0"/>
<protein>
    <recommendedName>
        <fullName evidence="4">Secreted protein</fullName>
    </recommendedName>
</protein>
<keyword evidence="1" id="KW-0732">Signal</keyword>
<feature type="chain" id="PRO_5002966794" description="Secreted protein" evidence="1">
    <location>
        <begin position="25"/>
        <end position="126"/>
    </location>
</feature>
<sequence>MSAVTPLLLVGAMSSIISSCPALAASISAVSPSLFFLSLSERCLLAISTSPVNAAHINGVHEGVSYSRRSRAMPVNLFVRACIKAVFLRLSFISFWSGASSSTTSASPLATARMSAVTPSSSVGSS</sequence>
<evidence type="ECO:0000313" key="2">
    <source>
        <dbReference type="EMBL" id="EET00017.1"/>
    </source>
</evidence>
<evidence type="ECO:0000313" key="3">
    <source>
        <dbReference type="Proteomes" id="UP000002488"/>
    </source>
</evidence>
<dbReference type="EMBL" id="ACGJ01002393">
    <property type="protein sequence ID" value="EET00017.1"/>
    <property type="molecule type" value="Genomic_DNA"/>
</dbReference>
<accession>C6LVE0</accession>
<dbReference type="VEuPathDB" id="GiardiaDB:GL50581_2746"/>
<dbReference type="Proteomes" id="UP000002488">
    <property type="component" value="Unassembled WGS sequence"/>
</dbReference>
<evidence type="ECO:0008006" key="4">
    <source>
        <dbReference type="Google" id="ProtNLM"/>
    </source>
</evidence>
<gene>
    <name evidence="2" type="ORF">GL50581_2746</name>
</gene>
<comment type="caution">
    <text evidence="2">The sequence shown here is derived from an EMBL/GenBank/DDBJ whole genome shotgun (WGS) entry which is preliminary data.</text>
</comment>
<proteinExistence type="predicted"/>
<evidence type="ECO:0000256" key="1">
    <source>
        <dbReference type="SAM" id="SignalP"/>
    </source>
</evidence>
<name>C6LVE0_GIAIB</name>
<feature type="signal peptide" evidence="1">
    <location>
        <begin position="1"/>
        <end position="24"/>
    </location>
</feature>